<name>A0A9P0ZDJ3_CUSEU</name>
<dbReference type="PANTHER" id="PTHR43295">
    <property type="entry name" value="ARGININE DECARBOXYLASE"/>
    <property type="match status" value="1"/>
</dbReference>
<dbReference type="EC" id="4.1.1.19" evidence="4"/>
<keyword evidence="3 4" id="KW-0456">Lyase</keyword>
<dbReference type="InterPro" id="IPR029066">
    <property type="entry name" value="PLP-binding_barrel"/>
</dbReference>
<accession>A0A9P0ZDJ3</accession>
<dbReference type="PROSITE" id="PS00879">
    <property type="entry name" value="ODR_DC_2_2"/>
    <property type="match status" value="1"/>
</dbReference>
<dbReference type="AlphaFoldDB" id="A0A9P0ZDJ3"/>
<dbReference type="Gene3D" id="1.20.58.930">
    <property type="match status" value="1"/>
</dbReference>
<comment type="pathway">
    <text evidence="4">Amine and polyamine biosynthesis; agmatine biosynthesis; agmatine from L-arginine: step 1/1.</text>
</comment>
<keyword evidence="7" id="KW-1185">Reference proteome</keyword>
<reference evidence="6" key="1">
    <citation type="submission" date="2022-07" db="EMBL/GenBank/DDBJ databases">
        <authorList>
            <person name="Macas J."/>
            <person name="Novak P."/>
            <person name="Neumann P."/>
        </authorList>
    </citation>
    <scope>NUCLEOTIDE SEQUENCE</scope>
</reference>
<evidence type="ECO:0000313" key="6">
    <source>
        <dbReference type="EMBL" id="CAH9096685.1"/>
    </source>
</evidence>
<evidence type="ECO:0000256" key="3">
    <source>
        <dbReference type="ARBA" id="ARBA00023239"/>
    </source>
</evidence>
<comment type="catalytic activity">
    <reaction evidence="4">
        <text>L-arginine + H(+) = agmatine + CO2</text>
        <dbReference type="Rhea" id="RHEA:17641"/>
        <dbReference type="ChEBI" id="CHEBI:15378"/>
        <dbReference type="ChEBI" id="CHEBI:16526"/>
        <dbReference type="ChEBI" id="CHEBI:32682"/>
        <dbReference type="ChEBI" id="CHEBI:58145"/>
        <dbReference type="EC" id="4.1.1.19"/>
    </reaction>
</comment>
<evidence type="ECO:0000259" key="5">
    <source>
        <dbReference type="Pfam" id="PF02784"/>
    </source>
</evidence>
<dbReference type="InterPro" id="IPR022644">
    <property type="entry name" value="De-COase2_N"/>
</dbReference>
<dbReference type="Gene3D" id="3.20.20.10">
    <property type="entry name" value="Alanine racemase"/>
    <property type="match status" value="1"/>
</dbReference>
<comment type="cofactor">
    <cofactor evidence="1 4">
        <name>pyridoxal 5'-phosphate</name>
        <dbReference type="ChEBI" id="CHEBI:597326"/>
    </cofactor>
</comment>
<keyword evidence="4" id="KW-0745">Spermidine biosynthesis</keyword>
<dbReference type="PANTHER" id="PTHR43295:SF1">
    <property type="entry name" value="ARGININE DECARBOXYLASE 1, CHLOROPLASTIC-RELATED"/>
    <property type="match status" value="1"/>
</dbReference>
<dbReference type="InterPro" id="IPR022657">
    <property type="entry name" value="De-COase2_CS"/>
</dbReference>
<keyword evidence="4" id="KW-0210">Decarboxylase</keyword>
<dbReference type="EMBL" id="CAMAPE010000035">
    <property type="protein sequence ID" value="CAH9096685.1"/>
    <property type="molecule type" value="Genomic_DNA"/>
</dbReference>
<keyword evidence="4" id="KW-0460">Magnesium</keyword>
<keyword evidence="2 4" id="KW-0663">Pyridoxal phosphate</keyword>
<organism evidence="6 7">
    <name type="scientific">Cuscuta europaea</name>
    <name type="common">European dodder</name>
    <dbReference type="NCBI Taxonomy" id="41803"/>
    <lineage>
        <taxon>Eukaryota</taxon>
        <taxon>Viridiplantae</taxon>
        <taxon>Streptophyta</taxon>
        <taxon>Embryophyta</taxon>
        <taxon>Tracheophyta</taxon>
        <taxon>Spermatophyta</taxon>
        <taxon>Magnoliopsida</taxon>
        <taxon>eudicotyledons</taxon>
        <taxon>Gunneridae</taxon>
        <taxon>Pentapetalae</taxon>
        <taxon>asterids</taxon>
        <taxon>lamiids</taxon>
        <taxon>Solanales</taxon>
        <taxon>Convolvulaceae</taxon>
        <taxon>Cuscuteae</taxon>
        <taxon>Cuscuta</taxon>
        <taxon>Cuscuta subgen. Cuscuta</taxon>
    </lineage>
</organism>
<evidence type="ECO:0000256" key="4">
    <source>
        <dbReference type="RuleBase" id="RU003740"/>
    </source>
</evidence>
<feature type="domain" description="Orn/DAP/Arg decarboxylase 2 N-terminal" evidence="5">
    <location>
        <begin position="35"/>
        <end position="120"/>
    </location>
</feature>
<gene>
    <name evidence="6" type="ORF">CEURO_LOCUS13504</name>
</gene>
<dbReference type="Pfam" id="PF02784">
    <property type="entry name" value="Orn_Arg_deC_N"/>
    <property type="match status" value="1"/>
</dbReference>
<dbReference type="InterPro" id="IPR009006">
    <property type="entry name" value="Ala_racemase/Decarboxylase_C"/>
</dbReference>
<dbReference type="GO" id="GO:0006527">
    <property type="term" value="P:L-arginine catabolic process"/>
    <property type="evidence" value="ECO:0007669"/>
    <property type="project" value="InterPro"/>
</dbReference>
<comment type="similarity">
    <text evidence="4">Belongs to the Orn/Lys/Arg decarboxylase class-II family. SpeA subfamily.</text>
</comment>
<comment type="cofactor">
    <cofactor evidence="4">
        <name>Mg(2+)</name>
        <dbReference type="ChEBI" id="CHEBI:18420"/>
    </cofactor>
</comment>
<dbReference type="Gene3D" id="2.40.37.10">
    <property type="entry name" value="Lyase, Ornithine Decarboxylase, Chain A, domain 1"/>
    <property type="match status" value="1"/>
</dbReference>
<proteinExistence type="inferred from homology"/>
<evidence type="ECO:0000313" key="7">
    <source>
        <dbReference type="Proteomes" id="UP001152484"/>
    </source>
</evidence>
<dbReference type="InterPro" id="IPR002985">
    <property type="entry name" value="Arg_decrbxlase"/>
</dbReference>
<dbReference type="SUPFAM" id="SSF51419">
    <property type="entry name" value="PLP-binding barrel"/>
    <property type="match status" value="1"/>
</dbReference>
<dbReference type="GO" id="GO:0008295">
    <property type="term" value="P:spermidine biosynthetic process"/>
    <property type="evidence" value="ECO:0007669"/>
    <property type="project" value="UniProtKB-KW"/>
</dbReference>
<protein>
    <recommendedName>
        <fullName evidence="4">Arginine decarboxylase</fullName>
        <ecNumber evidence="4">4.1.1.19</ecNumber>
    </recommendedName>
</protein>
<comment type="caution">
    <text evidence="6">The sequence shown here is derived from an EMBL/GenBank/DDBJ whole genome shotgun (WGS) entry which is preliminary data.</text>
</comment>
<sequence>MPVSKSGFPKVPETWKQRHRRAFSFSPLARFTALLADGVREAVQIYCELTRLGANMKVIDIGGGLGIDYDGSKSTDSDLAVGYTLQEYASAVVQHVGYVCDRKGVAHLVLCSETGRAIVSHHSVLIFEAVSSVNNKSSLHHQQNNLPNNVDHQFFLENTEYNTNNK</sequence>
<dbReference type="GO" id="GO:0008792">
    <property type="term" value="F:arginine decarboxylase activity"/>
    <property type="evidence" value="ECO:0007669"/>
    <property type="project" value="UniProtKB-EC"/>
</dbReference>
<evidence type="ECO:0000256" key="2">
    <source>
        <dbReference type="ARBA" id="ARBA00022898"/>
    </source>
</evidence>
<dbReference type="OrthoDB" id="1736852at2759"/>
<evidence type="ECO:0000256" key="1">
    <source>
        <dbReference type="ARBA" id="ARBA00001933"/>
    </source>
</evidence>
<dbReference type="Proteomes" id="UP001152484">
    <property type="component" value="Unassembled WGS sequence"/>
</dbReference>